<organism evidence="1 2">
    <name type="scientific">Segatella baroniae B14</name>
    <dbReference type="NCBI Taxonomy" id="752555"/>
    <lineage>
        <taxon>Bacteria</taxon>
        <taxon>Pseudomonadati</taxon>
        <taxon>Bacteroidota</taxon>
        <taxon>Bacteroidia</taxon>
        <taxon>Bacteroidales</taxon>
        <taxon>Prevotellaceae</taxon>
        <taxon>Segatella</taxon>
    </lineage>
</organism>
<dbReference type="RefSeq" id="WP_006282135.1">
    <property type="nucleotide sequence ID" value="NZ_ADWO01000043.1"/>
</dbReference>
<dbReference type="EMBL" id="ADWO01000043">
    <property type="protein sequence ID" value="EFI72436.1"/>
    <property type="molecule type" value="Genomic_DNA"/>
</dbReference>
<dbReference type="AlphaFoldDB" id="D8DVU4"/>
<dbReference type="InterPro" id="IPR022385">
    <property type="entry name" value="Rhs_assc_core"/>
</dbReference>
<dbReference type="Proteomes" id="UP000004524">
    <property type="component" value="Unassembled WGS sequence"/>
</dbReference>
<sequence length="79" mass="9350">MDENGTKVFEASYDAWDRQTVTLNTIGLHRGYTGHEMLMEFDIINMNGRLYDPILGRFFSPDNYVQMPDNSQNFNRYNY</sequence>
<protein>
    <submittedName>
        <fullName evidence="1">Rhs family protein</fullName>
    </submittedName>
</protein>
<gene>
    <name evidence="1" type="ORF">PBR_0374</name>
</gene>
<reference evidence="1 2" key="1">
    <citation type="journal article" date="2010" name="Microb. Ecol.">
        <title>Comparative genome analysis of Prevotella ruminicola and Prevotella bryantii: insights into their environmental niche.</title>
        <authorList>
            <consortium name="North American Consortium for Rumen Bacteria"/>
            <person name="Purushe J."/>
            <person name="Fouts D.E."/>
            <person name="Morrison M."/>
            <person name="White B.A."/>
            <person name="Mackie R.I."/>
            <person name="Coutinho P.M."/>
            <person name="Henrissat B."/>
            <person name="Nelson K.E."/>
        </authorList>
    </citation>
    <scope>NUCLEOTIDE SEQUENCE [LARGE SCALE GENOMIC DNA]</scope>
    <source>
        <strain evidence="1 2">B14</strain>
    </source>
</reference>
<dbReference type="NCBIfam" id="TIGR03696">
    <property type="entry name" value="Rhs_assc_core"/>
    <property type="match status" value="1"/>
</dbReference>
<comment type="caution">
    <text evidence="1">The sequence shown here is derived from an EMBL/GenBank/DDBJ whole genome shotgun (WGS) entry which is preliminary data.</text>
</comment>
<evidence type="ECO:0000313" key="1">
    <source>
        <dbReference type="EMBL" id="EFI72436.1"/>
    </source>
</evidence>
<evidence type="ECO:0000313" key="2">
    <source>
        <dbReference type="Proteomes" id="UP000004524"/>
    </source>
</evidence>
<accession>D8DVU4</accession>
<keyword evidence="2" id="KW-1185">Reference proteome</keyword>
<feature type="non-terminal residue" evidence="1">
    <location>
        <position position="79"/>
    </location>
</feature>
<dbReference type="Gene3D" id="2.180.10.10">
    <property type="entry name" value="RHS repeat-associated core"/>
    <property type="match status" value="1"/>
</dbReference>
<name>D8DVU4_9BACT</name>
<proteinExistence type="predicted"/>